<evidence type="ECO:0000313" key="2">
    <source>
        <dbReference type="Proteomes" id="UP000093561"/>
    </source>
</evidence>
<dbReference type="WBParaSite" id="mrna-Wban_10480">
    <property type="protein sequence ID" value="mrna-Wban_10480"/>
    <property type="gene ID" value="Wban_10480"/>
</dbReference>
<keyword evidence="1" id="KW-0472">Membrane</keyword>
<keyword evidence="1" id="KW-0812">Transmembrane</keyword>
<organism evidence="2 4">
    <name type="scientific">Wuchereria bancrofti</name>
    <dbReference type="NCBI Taxonomy" id="6293"/>
    <lineage>
        <taxon>Eukaryota</taxon>
        <taxon>Metazoa</taxon>
        <taxon>Ecdysozoa</taxon>
        <taxon>Nematoda</taxon>
        <taxon>Chromadorea</taxon>
        <taxon>Rhabditida</taxon>
        <taxon>Spirurina</taxon>
        <taxon>Spiruromorpha</taxon>
        <taxon>Filarioidea</taxon>
        <taxon>Onchocercidae</taxon>
        <taxon>Wuchereria</taxon>
    </lineage>
</organism>
<protein>
    <submittedName>
        <fullName evidence="3 4">Uncharacterized protein</fullName>
    </submittedName>
</protein>
<accession>A0AAF5Q6D4</accession>
<sequence length="31" mass="3642">MVEMQQIIELILSIFFHWQFSSIAATAISTW</sequence>
<evidence type="ECO:0000313" key="4">
    <source>
        <dbReference type="WBParaSite" id="mrna-Wban_10480"/>
    </source>
</evidence>
<name>A0AAF5Q6D4_WUCBA</name>
<keyword evidence="1" id="KW-1133">Transmembrane helix</keyword>
<dbReference type="Proteomes" id="UP000093561">
    <property type="component" value="Unassembled WGS sequence"/>
</dbReference>
<evidence type="ECO:0000256" key="1">
    <source>
        <dbReference type="SAM" id="Phobius"/>
    </source>
</evidence>
<evidence type="ECO:0000313" key="3">
    <source>
        <dbReference type="WBParaSite" id="mrna-Wban_10458"/>
    </source>
</evidence>
<dbReference type="WBParaSite" id="mrna-Wban_10458">
    <property type="protein sequence ID" value="mrna-Wban_10458"/>
    <property type="gene ID" value="Wban_10458"/>
</dbReference>
<dbReference type="AlphaFoldDB" id="A0AAF5Q6D4"/>
<reference evidence="3 4" key="3">
    <citation type="submission" date="2024-02" db="UniProtKB">
        <authorList>
            <consortium name="WormBaseParasite"/>
        </authorList>
    </citation>
    <scope>IDENTIFICATION</scope>
    <source>
        <strain evidence="3 4">pt0022</strain>
    </source>
</reference>
<proteinExistence type="predicted"/>
<reference evidence="2" key="1">
    <citation type="submission" date="2015-03" db="EMBL/GenBank/DDBJ databases">
        <title>Wuchereria bancrofti Genome Sequencing Papua New Guinea Strain.</title>
        <authorList>
            <person name="Small S.T."/>
            <person name="Serre D."/>
            <person name="Zimmerman P.A."/>
        </authorList>
    </citation>
    <scope>NUCLEOTIDE SEQUENCE [LARGE SCALE GENOMIC DNA]</scope>
    <source>
        <strain evidence="2">pt0022</strain>
    </source>
</reference>
<feature type="transmembrane region" description="Helical" evidence="1">
    <location>
        <begin position="7"/>
        <end position="28"/>
    </location>
</feature>
<reference evidence="2" key="2">
    <citation type="journal article" date="2016" name="Mol. Ecol.">
        <title>Population genomics of the filarial nematode parasite Wuchereria bancrofti from mosquitoes.</title>
        <authorList>
            <person name="Small S.T."/>
            <person name="Reimer L.J."/>
            <person name="Tisch D.J."/>
            <person name="King C.L."/>
            <person name="Christensen B.M."/>
            <person name="Siba P.M."/>
            <person name="Kazura J.W."/>
            <person name="Serre D."/>
            <person name="Zimmerman P.A."/>
        </authorList>
    </citation>
    <scope>NUCLEOTIDE SEQUENCE</scope>
    <source>
        <strain evidence="2">pt0022</strain>
    </source>
</reference>